<reference evidence="1 2" key="1">
    <citation type="submission" date="2022-03" db="EMBL/GenBank/DDBJ databases">
        <title>Genomic signatures underlying metal tolerance in selected Arctic bacterial isolates.</title>
        <authorList>
            <person name="Thomas F.A."/>
            <person name="Venkatachalam S."/>
            <person name="Krishnan K.P."/>
        </authorList>
    </citation>
    <scope>NUCLEOTIDE SEQUENCE [LARGE SCALE GENOMIC DNA]</scope>
    <source>
        <strain evidence="1 2">HM116</strain>
    </source>
</reference>
<dbReference type="EMBL" id="JAKVTW010000013">
    <property type="protein sequence ID" value="MCH4812849.1"/>
    <property type="molecule type" value="Genomic_DNA"/>
</dbReference>
<proteinExistence type="predicted"/>
<sequence length="84" mass="9849">MKSQKIQLLERDISLLEKTVINDYVNLKTKLIAERGIEVVNKEYQAVEAQLKTMIPSSAHYIDNLQFWQPTFEDYDDPIDFSNN</sequence>
<dbReference type="Proteomes" id="UP001320609">
    <property type="component" value="Unassembled WGS sequence"/>
</dbReference>
<dbReference type="RefSeq" id="WP_240719143.1">
    <property type="nucleotide sequence ID" value="NZ_JAKVTW010000013.1"/>
</dbReference>
<gene>
    <name evidence="1" type="ORF">MLE19_16055</name>
</gene>
<organism evidence="1 2">
    <name type="scientific">Vreelandella neptunia</name>
    <dbReference type="NCBI Taxonomy" id="115551"/>
    <lineage>
        <taxon>Bacteria</taxon>
        <taxon>Pseudomonadati</taxon>
        <taxon>Pseudomonadota</taxon>
        <taxon>Gammaproteobacteria</taxon>
        <taxon>Oceanospirillales</taxon>
        <taxon>Halomonadaceae</taxon>
        <taxon>Vreelandella</taxon>
    </lineage>
</organism>
<evidence type="ECO:0000313" key="1">
    <source>
        <dbReference type="EMBL" id="MCH4812849.1"/>
    </source>
</evidence>
<comment type="caution">
    <text evidence="1">The sequence shown here is derived from an EMBL/GenBank/DDBJ whole genome shotgun (WGS) entry which is preliminary data.</text>
</comment>
<evidence type="ECO:0000313" key="2">
    <source>
        <dbReference type="Proteomes" id="UP001320609"/>
    </source>
</evidence>
<accession>A0ABS9S9S7</accession>
<name>A0ABS9S9S7_9GAMM</name>
<keyword evidence="2" id="KW-1185">Reference proteome</keyword>
<protein>
    <submittedName>
        <fullName evidence="1">Uncharacterized protein</fullName>
    </submittedName>
</protein>